<dbReference type="EMBL" id="LR788386">
    <property type="protein sequence ID" value="CAB3264248.1"/>
    <property type="molecule type" value="mRNA"/>
</dbReference>
<gene>
    <name evidence="15" type="primary">Ndufa5</name>
</gene>
<evidence type="ECO:0000256" key="14">
    <source>
        <dbReference type="ARBA" id="ARBA00032775"/>
    </source>
</evidence>
<keyword evidence="7" id="KW-0679">Respiratory chain</keyword>
<dbReference type="PANTHER" id="PTHR12653:SF0">
    <property type="entry name" value="NADH DEHYDROGENASE [UBIQUINONE] 1 ALPHA SUBCOMPLEX SUBUNIT 5"/>
    <property type="match status" value="1"/>
</dbReference>
<dbReference type="Pfam" id="PF04716">
    <property type="entry name" value="ETC_C1_NDUFA5"/>
    <property type="match status" value="1"/>
</dbReference>
<keyword evidence="11" id="KW-0472">Membrane</keyword>
<accession>A0A6F9DMN0</accession>
<reference evidence="15" key="1">
    <citation type="submission" date="2020-04" db="EMBL/GenBank/DDBJ databases">
        <authorList>
            <person name="Neveu A P."/>
        </authorList>
    </citation>
    <scope>NUCLEOTIDE SEQUENCE</scope>
    <source>
        <tissue evidence="15">Whole embryo</tissue>
    </source>
</reference>
<proteinExistence type="evidence at transcript level"/>
<comment type="similarity">
    <text evidence="3">Belongs to the complex I NDUFA5 subunit family.</text>
</comment>
<evidence type="ECO:0000256" key="5">
    <source>
        <dbReference type="ARBA" id="ARBA00016385"/>
    </source>
</evidence>
<comment type="subcellular location">
    <subcellularLocation>
        <location evidence="2">Mitochondrion inner membrane</location>
        <topology evidence="2">Peripheral membrane protein</topology>
        <orientation evidence="2">Matrix side</orientation>
    </subcellularLocation>
</comment>
<evidence type="ECO:0000256" key="12">
    <source>
        <dbReference type="ARBA" id="ARBA00030376"/>
    </source>
</evidence>
<evidence type="ECO:0000256" key="1">
    <source>
        <dbReference type="ARBA" id="ARBA00003195"/>
    </source>
</evidence>
<evidence type="ECO:0000313" key="15">
    <source>
        <dbReference type="EMBL" id="CAB3264248.1"/>
    </source>
</evidence>
<sequence length="113" mass="12787">MASKLTTGLVGLAVEAHPHKKLKILYETILKVVSTMPASAGYRKFTEENIKQRLSAVNTTPDLNQLEEKLRPGQLEEAIELAKSELSLAKNLVRWKPWEPLISEPPEGQWEWP</sequence>
<dbReference type="InterPro" id="IPR006806">
    <property type="entry name" value="NDUFA5"/>
</dbReference>
<evidence type="ECO:0000256" key="10">
    <source>
        <dbReference type="ARBA" id="ARBA00023128"/>
    </source>
</evidence>
<keyword evidence="9" id="KW-0249">Electron transport</keyword>
<evidence type="ECO:0000256" key="8">
    <source>
        <dbReference type="ARBA" id="ARBA00022792"/>
    </source>
</evidence>
<dbReference type="AlphaFoldDB" id="A0A6F9DMN0"/>
<evidence type="ECO:0000256" key="2">
    <source>
        <dbReference type="ARBA" id="ARBA00004443"/>
    </source>
</evidence>
<dbReference type="PANTHER" id="PTHR12653">
    <property type="entry name" value="NADH-UBIQUINONE OXIDOREDUCTASE 13 KD-B SUBUNIT"/>
    <property type="match status" value="1"/>
</dbReference>
<dbReference type="GO" id="GO:0005743">
    <property type="term" value="C:mitochondrial inner membrane"/>
    <property type="evidence" value="ECO:0007669"/>
    <property type="project" value="UniProtKB-SubCell"/>
</dbReference>
<protein>
    <recommendedName>
        <fullName evidence="5">NADH dehydrogenase [ubiquinone] 1 alpha subcomplex subunit 5</fullName>
    </recommendedName>
    <alternativeName>
        <fullName evidence="12">Complex I subunit B13</fullName>
    </alternativeName>
    <alternativeName>
        <fullName evidence="14">Complex I-13kD-B</fullName>
    </alternativeName>
    <alternativeName>
        <fullName evidence="13">NADH-ubiquinone oxidoreductase 13 kDa-B subunit</fullName>
    </alternativeName>
</protein>
<keyword evidence="8" id="KW-0999">Mitochondrion inner membrane</keyword>
<evidence type="ECO:0000256" key="3">
    <source>
        <dbReference type="ARBA" id="ARBA00010261"/>
    </source>
</evidence>
<comment type="subunit">
    <text evidence="4">Complex I is composed of 45 different subunits.</text>
</comment>
<organism evidence="15">
    <name type="scientific">Phallusia mammillata</name>
    <dbReference type="NCBI Taxonomy" id="59560"/>
    <lineage>
        <taxon>Eukaryota</taxon>
        <taxon>Metazoa</taxon>
        <taxon>Chordata</taxon>
        <taxon>Tunicata</taxon>
        <taxon>Ascidiacea</taxon>
        <taxon>Phlebobranchia</taxon>
        <taxon>Ascidiidae</taxon>
        <taxon>Phallusia</taxon>
    </lineage>
</organism>
<evidence type="ECO:0000256" key="11">
    <source>
        <dbReference type="ARBA" id="ARBA00023136"/>
    </source>
</evidence>
<comment type="function">
    <text evidence="1">Accessory subunit of the mitochondrial membrane respiratory chain NADH dehydrogenase (Complex I), that is believed not to be involved in catalysis. Complex I functions in the transfer of electrons from NADH to the respiratory chain. The immediate electron acceptor for the enzyme is believed to be ubiquinone.</text>
</comment>
<dbReference type="GO" id="GO:0022904">
    <property type="term" value="P:respiratory electron transport chain"/>
    <property type="evidence" value="ECO:0007669"/>
    <property type="project" value="InterPro"/>
</dbReference>
<keyword evidence="6" id="KW-0813">Transport</keyword>
<evidence type="ECO:0000256" key="7">
    <source>
        <dbReference type="ARBA" id="ARBA00022660"/>
    </source>
</evidence>
<evidence type="ECO:0000256" key="6">
    <source>
        <dbReference type="ARBA" id="ARBA00022448"/>
    </source>
</evidence>
<keyword evidence="10" id="KW-0496">Mitochondrion</keyword>
<evidence type="ECO:0000256" key="13">
    <source>
        <dbReference type="ARBA" id="ARBA00032483"/>
    </source>
</evidence>
<evidence type="ECO:0000256" key="4">
    <source>
        <dbReference type="ARBA" id="ARBA00011533"/>
    </source>
</evidence>
<keyword evidence="15" id="KW-0830">Ubiquinone</keyword>
<evidence type="ECO:0000256" key="9">
    <source>
        <dbReference type="ARBA" id="ARBA00022982"/>
    </source>
</evidence>
<name>A0A6F9DMN0_9ASCI</name>